<evidence type="ECO:0000313" key="1">
    <source>
        <dbReference type="EMBL" id="VIO65839.1"/>
    </source>
</evidence>
<dbReference type="Pfam" id="PF10098">
    <property type="entry name" value="DUF2336"/>
    <property type="match status" value="1"/>
</dbReference>
<evidence type="ECO:0000313" key="2">
    <source>
        <dbReference type="Proteomes" id="UP000328092"/>
    </source>
</evidence>
<organism evidence="1 2">
    <name type="scientific">Bradyrhizobium ivorense</name>
    <dbReference type="NCBI Taxonomy" id="2511166"/>
    <lineage>
        <taxon>Bacteria</taxon>
        <taxon>Pseudomonadati</taxon>
        <taxon>Pseudomonadota</taxon>
        <taxon>Alphaproteobacteria</taxon>
        <taxon>Hyphomicrobiales</taxon>
        <taxon>Nitrobacteraceae</taxon>
        <taxon>Bradyrhizobium</taxon>
    </lineage>
</organism>
<dbReference type="Proteomes" id="UP000328092">
    <property type="component" value="Unassembled WGS sequence"/>
</dbReference>
<dbReference type="InterPro" id="IPR019285">
    <property type="entry name" value="DUF2336"/>
</dbReference>
<keyword evidence="2" id="KW-1185">Reference proteome</keyword>
<dbReference type="InterPro" id="IPR014598">
    <property type="entry name" value="UCP035865"/>
</dbReference>
<sequence length="392" mass="42074">MIVRQFISWIRTAPAGERAEATRALARAWLISDLTEDDRIAAEGALLMLLDDPSPLVRQAMAEVFARSAEAPAAIVRALSADQPAIALPVLEHSPLLIDADLVDIVATGSDEMQCAIARRINLPASVSAAIAEVGSAAAALELIENPYAGLAPFSWDRIVERHGHLAAIRESMLELEDLPSVTRMALVAKLSDTLAQFVVARNWLGADRAERIAGEARERSTVNIAARAFGDDMQNLITHLRATGQLTAGLILRALLSGNLDLFGAALAELSGLPYGRVSALLNDRGGSGLQALLRKAGLPETTYAAFRVALEASHEIGYVDTGDGAARLHRRMVERVLTHCETDHSAAEPLLILLRRFATESAREDARMFCDELVAEDAVAVVPYDDLIAA</sequence>
<gene>
    <name evidence="1" type="ORF">CI1B_09470</name>
</gene>
<dbReference type="PIRSF" id="PIRSF035865">
    <property type="entry name" value="UCP035865"/>
    <property type="match status" value="1"/>
</dbReference>
<proteinExistence type="predicted"/>
<evidence type="ECO:0008006" key="3">
    <source>
        <dbReference type="Google" id="ProtNLM"/>
    </source>
</evidence>
<comment type="caution">
    <text evidence="1">The sequence shown here is derived from an EMBL/GenBank/DDBJ whole genome shotgun (WGS) entry which is preliminary data.</text>
</comment>
<name>A0A508STG9_9BRAD</name>
<dbReference type="RefSeq" id="WP_139857627.1">
    <property type="nucleotide sequence ID" value="NZ_CAADFC020000004.1"/>
</dbReference>
<dbReference type="EMBL" id="CAADFC020000004">
    <property type="protein sequence ID" value="VIO65839.1"/>
    <property type="molecule type" value="Genomic_DNA"/>
</dbReference>
<accession>A0A508STG9</accession>
<dbReference type="AlphaFoldDB" id="A0A508STG9"/>
<protein>
    <recommendedName>
        <fullName evidence="3">DUF2336 domain-containing protein</fullName>
    </recommendedName>
</protein>
<reference evidence="1" key="1">
    <citation type="submission" date="2019-02" db="EMBL/GenBank/DDBJ databases">
        <authorList>
            <person name="Pothier F.J."/>
        </authorList>
    </citation>
    <scope>NUCLEOTIDE SEQUENCE</scope>
    <source>
        <strain evidence="1">CI-1B</strain>
    </source>
</reference>
<dbReference type="OrthoDB" id="9798569at2"/>